<accession>A0AB38YDF7</accession>
<dbReference type="Gene3D" id="2.130.10.10">
    <property type="entry name" value="YVTN repeat-like/Quinoprotein amine dehydrogenase"/>
    <property type="match status" value="1"/>
</dbReference>
<evidence type="ECO:0000256" key="1">
    <source>
        <dbReference type="ARBA" id="ARBA00022729"/>
    </source>
</evidence>
<dbReference type="InterPro" id="IPR011047">
    <property type="entry name" value="Quinoprotein_ADH-like_sf"/>
</dbReference>
<dbReference type="InterPro" id="IPR002372">
    <property type="entry name" value="PQQ_rpt_dom"/>
</dbReference>
<dbReference type="InterPro" id="IPR018391">
    <property type="entry name" value="PQQ_b-propeller_rpt"/>
</dbReference>
<feature type="domain" description="Pyrrolo-quinoline quinone repeat" evidence="5">
    <location>
        <begin position="75"/>
        <end position="304"/>
    </location>
</feature>
<dbReference type="PANTHER" id="PTHR34512:SF30">
    <property type="entry name" value="OUTER MEMBRANE PROTEIN ASSEMBLY FACTOR BAMB"/>
    <property type="match status" value="1"/>
</dbReference>
<evidence type="ECO:0000256" key="3">
    <source>
        <dbReference type="ARBA" id="ARBA00023237"/>
    </source>
</evidence>
<protein>
    <recommendedName>
        <fullName evidence="4">Outer membrane protein assembly factor BamB</fullName>
    </recommendedName>
</protein>
<dbReference type="PANTHER" id="PTHR34512">
    <property type="entry name" value="CELL SURFACE PROTEIN"/>
    <property type="match status" value="1"/>
</dbReference>
<dbReference type="SMART" id="SM00564">
    <property type="entry name" value="PQQ"/>
    <property type="match status" value="6"/>
</dbReference>
<dbReference type="GO" id="GO:0043165">
    <property type="term" value="P:Gram-negative-bacterium-type cell outer membrane assembly"/>
    <property type="evidence" value="ECO:0007669"/>
    <property type="project" value="UniProtKB-UniRule"/>
</dbReference>
<gene>
    <name evidence="4" type="primary">bamB</name>
    <name evidence="6" type="ORF">NFC81_11895</name>
</gene>
<keyword evidence="4" id="KW-0449">Lipoprotein</keyword>
<dbReference type="RefSeq" id="WP_304994695.1">
    <property type="nucleotide sequence ID" value="NZ_CP101717.1"/>
</dbReference>
<comment type="subunit">
    <text evidence="4">Part of the Bam complex.</text>
</comment>
<dbReference type="SUPFAM" id="SSF50998">
    <property type="entry name" value="Quinoprotein alcohol dehydrogenase-like"/>
    <property type="match status" value="1"/>
</dbReference>
<evidence type="ECO:0000259" key="5">
    <source>
        <dbReference type="Pfam" id="PF13360"/>
    </source>
</evidence>
<keyword evidence="2 4" id="KW-0472">Membrane</keyword>
<dbReference type="AlphaFoldDB" id="A0AB38YDF7"/>
<keyword evidence="1 4" id="KW-0732">Signal</keyword>
<organism evidence="6">
    <name type="scientific">Salinispirillum sp. LH 10-3-1</name>
    <dbReference type="NCBI Taxonomy" id="2952525"/>
    <lineage>
        <taxon>Bacteria</taxon>
        <taxon>Pseudomonadati</taxon>
        <taxon>Pseudomonadota</taxon>
        <taxon>Gammaproteobacteria</taxon>
        <taxon>Oceanospirillales</taxon>
        <taxon>Saccharospirillaceae</taxon>
        <taxon>Salinispirillum</taxon>
    </lineage>
</organism>
<dbReference type="Pfam" id="PF13360">
    <property type="entry name" value="PQQ_2"/>
    <property type="match status" value="1"/>
</dbReference>
<evidence type="ECO:0000256" key="4">
    <source>
        <dbReference type="HAMAP-Rule" id="MF_00923"/>
    </source>
</evidence>
<dbReference type="InterPro" id="IPR015943">
    <property type="entry name" value="WD40/YVTN_repeat-like_dom_sf"/>
</dbReference>
<sequence>MRAMQSALASVLVVVLVGCAGINPRYPAPPPEFTSDRVGFDWHHFIAEGWQPGDGAVRLRPAQDDERVFAAHVTGEVVALSKGTGRVLWKHSLEPWQAGVTLHRDRLYLLSQKGDLVVLNASNGEEVQRSALGVTAIAPLVVSGNQIAFLAQDGKLRLWDNTSRNWVWIYDSEQPVLTLHGQAQPLFYRDALIAGFSNGRVMAFDLLSGEPRWSHRLSNPRGVTDLQRLVDVDVTPLLVNDRIYIAAYEGRLVEIMPNSGEIRWETTQSVSASLATDGRSLFVANRTGEIFAYDLNTKAIRWQQQAVTGRPITSLAVQGDTVIVTDRRGYVYGFSTRTGEPVGRLNFAGHQRFTVPAIADADHFYVQSMQGLLLGGTIRAQ</sequence>
<name>A0AB38YDF7_9GAMM</name>
<dbReference type="HAMAP" id="MF_00923">
    <property type="entry name" value="OM_assembly_BamB"/>
    <property type="match status" value="1"/>
</dbReference>
<dbReference type="EMBL" id="CP101717">
    <property type="protein sequence ID" value="WLD57409.1"/>
    <property type="molecule type" value="Genomic_DNA"/>
</dbReference>
<dbReference type="GO" id="GO:0051205">
    <property type="term" value="P:protein insertion into membrane"/>
    <property type="evidence" value="ECO:0007669"/>
    <property type="project" value="UniProtKB-UniRule"/>
</dbReference>
<comment type="similarity">
    <text evidence="4">Belongs to the BamB family.</text>
</comment>
<dbReference type="GO" id="GO:0009279">
    <property type="term" value="C:cell outer membrane"/>
    <property type="evidence" value="ECO:0007669"/>
    <property type="project" value="UniProtKB-SubCell"/>
</dbReference>
<dbReference type="InterPro" id="IPR017687">
    <property type="entry name" value="BamB"/>
</dbReference>
<proteinExistence type="inferred from homology"/>
<evidence type="ECO:0000313" key="6">
    <source>
        <dbReference type="EMBL" id="WLD57409.1"/>
    </source>
</evidence>
<keyword evidence="4" id="KW-0564">Palmitate</keyword>
<evidence type="ECO:0000256" key="2">
    <source>
        <dbReference type="ARBA" id="ARBA00023136"/>
    </source>
</evidence>
<keyword evidence="3 4" id="KW-0998">Cell outer membrane</keyword>
<reference evidence="6" key="1">
    <citation type="submission" date="2022-07" db="EMBL/GenBank/DDBJ databases">
        <title>Complete genome sequence of Salinispirillum sp. LH10-3-1 capable of multiple carbohydrate inversion isolated from a soda lake.</title>
        <authorList>
            <person name="Liu J."/>
            <person name="Zhai Y."/>
            <person name="Zhang H."/>
            <person name="Yang H."/>
            <person name="Qu J."/>
            <person name="Li J."/>
        </authorList>
    </citation>
    <scope>NUCLEOTIDE SEQUENCE</scope>
    <source>
        <strain evidence="6">LH 10-3-1</strain>
    </source>
</reference>
<comment type="function">
    <text evidence="4">Part of the outer membrane protein assembly complex, which is involved in assembly and insertion of beta-barrel proteins into the outer membrane.</text>
</comment>
<comment type="subcellular location">
    <subcellularLocation>
        <location evidence="4">Cell outer membrane</location>
        <topology evidence="4">Lipid-anchor</topology>
    </subcellularLocation>
</comment>
<dbReference type="PROSITE" id="PS51257">
    <property type="entry name" value="PROKAR_LIPOPROTEIN"/>
    <property type="match status" value="1"/>
</dbReference>